<dbReference type="InterPro" id="IPR027413">
    <property type="entry name" value="GROEL-like_equatorial_sf"/>
</dbReference>
<evidence type="ECO:0000256" key="4">
    <source>
        <dbReference type="ARBA" id="ARBA00023186"/>
    </source>
</evidence>
<keyword evidence="2" id="KW-0547">Nucleotide-binding</keyword>
<geneLocation type="nucleomorph" evidence="6"/>
<evidence type="ECO:0000256" key="5">
    <source>
        <dbReference type="SAM" id="Phobius"/>
    </source>
</evidence>
<evidence type="ECO:0000313" key="6">
    <source>
        <dbReference type="EMBL" id="ABA27282.1"/>
    </source>
</evidence>
<dbReference type="InterPro" id="IPR027410">
    <property type="entry name" value="TCP-1-like_intermed_sf"/>
</dbReference>
<dbReference type="EMBL" id="DQ158857">
    <property type="protein sequence ID" value="ABA27282.1"/>
    <property type="molecule type" value="Genomic_DNA"/>
</dbReference>
<dbReference type="Proteomes" id="UP000243425">
    <property type="component" value="Nucleomorph 2"/>
</dbReference>
<accession>Q3LW84</accession>
<reference evidence="6 7" key="1">
    <citation type="journal article" date="2006" name="Proc. Natl. Acad. Sci. U.S.A.">
        <title>Complete nucleotide sequence of the chlorarachniophyte nucleomorph: nature's smallest nucleus.</title>
        <authorList>
            <person name="Gilson P.R."/>
            <person name="Su V."/>
            <person name="Slamovits C.H."/>
            <person name="Reith M.E."/>
            <person name="Keeling P.J."/>
            <person name="McFadden G.I."/>
        </authorList>
    </citation>
    <scope>NUCLEOTIDE SEQUENCE [LARGE SCALE GENOMIC DNA]</scope>
    <source>
        <strain evidence="7">CCMP621</strain>
    </source>
</reference>
<gene>
    <name evidence="6" type="primary">tcpB</name>
</gene>
<comment type="similarity">
    <text evidence="1">Belongs to the TCP-1 chaperonin family.</text>
</comment>
<keyword evidence="5" id="KW-0472">Membrane</keyword>
<feature type="transmembrane region" description="Helical" evidence="5">
    <location>
        <begin position="181"/>
        <end position="203"/>
    </location>
</feature>
<dbReference type="Gene3D" id="3.30.260.10">
    <property type="entry name" value="TCP-1-like chaperonin intermediate domain"/>
    <property type="match status" value="1"/>
</dbReference>
<dbReference type="RefSeq" id="XP_001712894.1">
    <property type="nucleotide sequence ID" value="XM_001712842.1"/>
</dbReference>
<evidence type="ECO:0000256" key="2">
    <source>
        <dbReference type="ARBA" id="ARBA00022741"/>
    </source>
</evidence>
<dbReference type="Pfam" id="PF00118">
    <property type="entry name" value="Cpn60_TCP1"/>
    <property type="match status" value="1"/>
</dbReference>
<dbReference type="InterPro" id="IPR017998">
    <property type="entry name" value="Chaperone_TCP-1"/>
</dbReference>
<keyword evidence="3" id="KW-0067">ATP-binding</keyword>
<dbReference type="Gene3D" id="1.10.560.10">
    <property type="entry name" value="GroEL-like equatorial domain"/>
    <property type="match status" value="1"/>
</dbReference>
<evidence type="ECO:0000256" key="3">
    <source>
        <dbReference type="ARBA" id="ARBA00022840"/>
    </source>
</evidence>
<dbReference type="PANTHER" id="PTHR11353">
    <property type="entry name" value="CHAPERONIN"/>
    <property type="match status" value="1"/>
</dbReference>
<dbReference type="InterPro" id="IPR002423">
    <property type="entry name" value="Cpn60/GroEL/TCP-1"/>
</dbReference>
<dbReference type="InterPro" id="IPR027409">
    <property type="entry name" value="GroEL-like_apical_dom_sf"/>
</dbReference>
<keyword evidence="4" id="KW-0143">Chaperone</keyword>
<keyword evidence="5" id="KW-1133">Transmembrane helix</keyword>
<dbReference type="GeneID" id="5788398"/>
<protein>
    <submittedName>
        <fullName evidence="6">T-complex protein beta SU</fullName>
    </submittedName>
</protein>
<dbReference type="AlphaFoldDB" id="Q3LW84"/>
<dbReference type="SUPFAM" id="SSF48592">
    <property type="entry name" value="GroEL equatorial domain-like"/>
    <property type="match status" value="1"/>
</dbReference>
<proteinExistence type="inferred from homology"/>
<sequence length="494" mass="58074">MEVLDKLEIKYLISYSFMQLIRLFKNILGPFGIYKNLQINDEVIFMKDTLNIYKVLMTKNPILKLTSFSVSYFHSHFNDGLLRLIIFVSKIIVNSLFIMDDFFTSTTIIKILKKCTAKSLEIINNAGVRANEAHAKIKYNLIKTILQTKLDKDISAFISKELVINFKKQFLAKKIKKSNKISIIVLKNVAFSSIFFFNGLIISNNKRNIFFPKLLVNNLVFFSVGALSERLIKDFTNSPNILMMNLKSHFHKSHYQYNRNKIIITDQKIHLSLQKKLIKENIYLITECDKNQVLALKSYVTKTHQPKNKPLESNLPIIIKYFYELEFHGKRFFLMENKHYSLCLNIMLIARTTFNLKILKSQLFTSLKIFSKLSDYTRITYGSGFIELFIYKYLIRSLYKRELKYKRIIYCYLDSLFTIPKILLSNSYKLKKSIYFFKFITLFYTKYGINSLLCNFSLINKLGILDLLDTTENIYCITYKIASELLNMESLIIC</sequence>
<evidence type="ECO:0000313" key="7">
    <source>
        <dbReference type="Proteomes" id="UP000243425"/>
    </source>
</evidence>
<name>Q3LW84_BIGNA</name>
<evidence type="ECO:0000256" key="1">
    <source>
        <dbReference type="ARBA" id="ARBA00008020"/>
    </source>
</evidence>
<dbReference type="Gene3D" id="3.50.7.10">
    <property type="entry name" value="GroEL"/>
    <property type="match status" value="1"/>
</dbReference>
<keyword evidence="5" id="KW-0812">Transmembrane</keyword>
<dbReference type="GO" id="GO:0140662">
    <property type="term" value="F:ATP-dependent protein folding chaperone"/>
    <property type="evidence" value="ECO:0007669"/>
    <property type="project" value="InterPro"/>
</dbReference>
<keyword evidence="6" id="KW-0542">Nucleomorph</keyword>
<dbReference type="GO" id="GO:0005524">
    <property type="term" value="F:ATP binding"/>
    <property type="evidence" value="ECO:0007669"/>
    <property type="project" value="UniProtKB-KW"/>
</dbReference>
<organism evidence="6 7">
    <name type="scientific">Bigelowiella natans</name>
    <name type="common">Pedinomonas minutissima</name>
    <name type="synonym">Chlorarachnion sp. (strain CCMP621)</name>
    <dbReference type="NCBI Taxonomy" id="227086"/>
    <lineage>
        <taxon>Eukaryota</taxon>
        <taxon>Sar</taxon>
        <taxon>Rhizaria</taxon>
        <taxon>Cercozoa</taxon>
        <taxon>Chlorarachniophyceae</taxon>
        <taxon>Bigelowiella</taxon>
    </lineage>
</organism>